<dbReference type="RefSeq" id="XP_003685603.1">
    <property type="nucleotide sequence ID" value="XM_003685555.1"/>
</dbReference>
<feature type="region of interest" description="Disordered" evidence="4">
    <location>
        <begin position="300"/>
        <end position="323"/>
    </location>
</feature>
<dbReference type="PANTHER" id="PTHR12558:SF13">
    <property type="entry name" value="CELL DIVISION CYCLE PROTEIN 27 HOMOLOG"/>
    <property type="match status" value="1"/>
</dbReference>
<dbReference type="GO" id="GO:0034399">
    <property type="term" value="C:nuclear periphery"/>
    <property type="evidence" value="ECO:0007669"/>
    <property type="project" value="EnsemblFungi"/>
</dbReference>
<dbReference type="AlphaFoldDB" id="G8BTE1"/>
<dbReference type="GeneID" id="11531377"/>
<evidence type="ECO:0000313" key="5">
    <source>
        <dbReference type="EMBL" id="CCE63169.1"/>
    </source>
</evidence>
<reference evidence="5 6" key="1">
    <citation type="journal article" date="2011" name="Proc. Natl. Acad. Sci. U.S.A.">
        <title>Evolutionary erosion of yeast sex chromosomes by mating-type switching accidents.</title>
        <authorList>
            <person name="Gordon J.L."/>
            <person name="Armisen D."/>
            <person name="Proux-Wera E."/>
            <person name="Oheigeartaigh S.S."/>
            <person name="Byrne K.P."/>
            <person name="Wolfe K.H."/>
        </authorList>
    </citation>
    <scope>NUCLEOTIDE SEQUENCE [LARGE SCALE GENOMIC DNA]</scope>
    <source>
        <strain evidence="6">ATCC 24235 / CBS 4417 / NBRC 1672 / NRRL Y-8282 / UCD 70-5</strain>
    </source>
</reference>
<dbReference type="STRING" id="1071381.G8BTE1"/>
<comment type="similarity">
    <text evidence="2">Belongs to the APC3/CDC27 family.</text>
</comment>
<dbReference type="SMART" id="SM00028">
    <property type="entry name" value="TPR"/>
    <property type="match status" value="8"/>
</dbReference>
<dbReference type="OrthoDB" id="329563at2759"/>
<dbReference type="Pfam" id="PF13432">
    <property type="entry name" value="TPR_16"/>
    <property type="match status" value="1"/>
</dbReference>
<feature type="compositionally biased region" description="Low complexity" evidence="4">
    <location>
        <begin position="385"/>
        <end position="414"/>
    </location>
</feature>
<proteinExistence type="inferred from homology"/>
<dbReference type="InterPro" id="IPR019734">
    <property type="entry name" value="TPR_rpt"/>
</dbReference>
<evidence type="ECO:0000313" key="6">
    <source>
        <dbReference type="Proteomes" id="UP000005666"/>
    </source>
</evidence>
<dbReference type="eggNOG" id="KOG1126">
    <property type="taxonomic scope" value="Eukaryota"/>
</dbReference>
<dbReference type="GO" id="GO:0016567">
    <property type="term" value="P:protein ubiquitination"/>
    <property type="evidence" value="ECO:0007669"/>
    <property type="project" value="EnsemblFungi"/>
</dbReference>
<evidence type="ECO:0008006" key="7">
    <source>
        <dbReference type="Google" id="ProtNLM"/>
    </source>
</evidence>
<feature type="compositionally biased region" description="Low complexity" evidence="4">
    <location>
        <begin position="362"/>
        <end position="372"/>
    </location>
</feature>
<dbReference type="SUPFAM" id="SSF48452">
    <property type="entry name" value="TPR-like"/>
    <property type="match status" value="2"/>
</dbReference>
<dbReference type="GO" id="GO:0007091">
    <property type="term" value="P:metaphase/anaphase transition of mitotic cell cycle"/>
    <property type="evidence" value="ECO:0007669"/>
    <property type="project" value="TreeGrafter"/>
</dbReference>
<dbReference type="EMBL" id="HE612860">
    <property type="protein sequence ID" value="CCE63169.1"/>
    <property type="molecule type" value="Genomic_DNA"/>
</dbReference>
<dbReference type="GO" id="GO:0051301">
    <property type="term" value="P:cell division"/>
    <property type="evidence" value="ECO:0007669"/>
    <property type="project" value="TreeGrafter"/>
</dbReference>
<sequence>MLFGTGPSLHKYNNLLNGNNDDIINENTLNNIINLNEYIQQSILQLNYDSAEFLSELLFAECKKLNDRTIYKIEAIYLYSLSLYLNENIHTAFDISKNYKHLNIGIAYVYALCSNKLNNKNINDSIRILLDFKEKINSNNSTTTTLPASNLIHFPNTATIDCLLGKLFKKNDNLKESAVYFTEALNKNPYLWEAYVELSNSRATLDLQKLYSVLIKHSQANQQQQQYNSSNILHHTHHPNRNRFNSVVKPYSTPFKSNRNNNYIINSSLKINDHPKQSLLGSNKKTITSGSILNKTNVMASTTSSNSNNNNSNNNTTSERQSSHFKVLNKNKFFSSSPSKKVLNDTSTLKTPKGKTTSTQHSNISNSNSKNNAGILNKDQASTTNSFASSDSPNSSLLLSSTKNNRSGQNSQQQQPLSISLVEIMYSFAKIMKTSSLYDSYKAIRLLNNDIPQHIRENMPWCQAQLGKLHYELVNYEVSLQYFLNLKTLQPSRVKDLEIYSTLLWHLNDKSKLSILSSELITSNPRIPETWCCLGNFLSLQKNHHEAIKAFEKATQVDPKFAYAYTLQGHEYTSSDSFDVAKRCYRKAIACDPGHYNAYYGLGMVSMKLGQYEEALLFFEKARSINPINVVLVCCGGVALEKLSYQEKALQYYELACELQPSSSLATFKRAHLLYSMGRYTLALKFFEELKHVAPDEATVHFLLGQIYSILGRKKDAIKEYTIALNLDPKGRQLIMEALEKCHTLD</sequence>
<dbReference type="KEGG" id="tpf:TPHA_0E00740"/>
<feature type="repeat" description="TPR" evidence="3">
    <location>
        <begin position="698"/>
        <end position="731"/>
    </location>
</feature>
<keyword evidence="1 3" id="KW-0802">TPR repeat</keyword>
<feature type="region of interest" description="Disordered" evidence="4">
    <location>
        <begin position="233"/>
        <end position="253"/>
    </location>
</feature>
<evidence type="ECO:0000256" key="4">
    <source>
        <dbReference type="SAM" id="MobiDB-lite"/>
    </source>
</evidence>
<feature type="repeat" description="TPR" evidence="3">
    <location>
        <begin position="528"/>
        <end position="561"/>
    </location>
</feature>
<feature type="repeat" description="TPR" evidence="3">
    <location>
        <begin position="562"/>
        <end position="595"/>
    </location>
</feature>
<dbReference type="InterPro" id="IPR011990">
    <property type="entry name" value="TPR-like_helical_dom_sf"/>
</dbReference>
<organism evidence="5 6">
    <name type="scientific">Tetrapisispora phaffii (strain ATCC 24235 / CBS 4417 / NBRC 1672 / NRRL Y-8282 / UCD 70-5)</name>
    <name type="common">Yeast</name>
    <name type="synonym">Fabospora phaffii</name>
    <dbReference type="NCBI Taxonomy" id="1071381"/>
    <lineage>
        <taxon>Eukaryota</taxon>
        <taxon>Fungi</taxon>
        <taxon>Dikarya</taxon>
        <taxon>Ascomycota</taxon>
        <taxon>Saccharomycotina</taxon>
        <taxon>Saccharomycetes</taxon>
        <taxon>Saccharomycetales</taxon>
        <taxon>Saccharomycetaceae</taxon>
        <taxon>Tetrapisispora</taxon>
    </lineage>
</organism>
<dbReference type="GO" id="GO:0005737">
    <property type="term" value="C:cytoplasm"/>
    <property type="evidence" value="ECO:0007669"/>
    <property type="project" value="TreeGrafter"/>
</dbReference>
<dbReference type="PANTHER" id="PTHR12558">
    <property type="entry name" value="CELL DIVISION CYCLE 16,23,27"/>
    <property type="match status" value="1"/>
</dbReference>
<accession>G8BTE1</accession>
<feature type="compositionally biased region" description="Polar residues" evidence="4">
    <location>
        <begin position="344"/>
        <end position="361"/>
    </location>
</feature>
<dbReference type="PROSITE" id="PS50293">
    <property type="entry name" value="TPR_REGION"/>
    <property type="match status" value="1"/>
</dbReference>
<evidence type="ECO:0000256" key="3">
    <source>
        <dbReference type="PROSITE-ProRule" id="PRU00339"/>
    </source>
</evidence>
<evidence type="ECO:0000256" key="2">
    <source>
        <dbReference type="ARBA" id="ARBA00038210"/>
    </source>
</evidence>
<dbReference type="Gene3D" id="1.25.40.10">
    <property type="entry name" value="Tetratricopeptide repeat domain"/>
    <property type="match status" value="4"/>
</dbReference>
<keyword evidence="6" id="KW-1185">Reference proteome</keyword>
<dbReference type="Pfam" id="PF13181">
    <property type="entry name" value="TPR_8"/>
    <property type="match status" value="1"/>
</dbReference>
<feature type="repeat" description="TPR" evidence="3">
    <location>
        <begin position="596"/>
        <end position="629"/>
    </location>
</feature>
<feature type="region of interest" description="Disordered" evidence="4">
    <location>
        <begin position="336"/>
        <end position="414"/>
    </location>
</feature>
<gene>
    <name evidence="5" type="primary">TPHA0E00740</name>
    <name evidence="5" type="ordered locus">TPHA_0E00740</name>
</gene>
<protein>
    <recommendedName>
        <fullName evidence="7">Anaphase-promoting complex subunit 3</fullName>
    </recommendedName>
</protein>
<evidence type="ECO:0000256" key="1">
    <source>
        <dbReference type="ARBA" id="ARBA00022803"/>
    </source>
</evidence>
<dbReference type="HOGENOM" id="CLU_008850_2_0_1"/>
<feature type="compositionally biased region" description="Low complexity" evidence="4">
    <location>
        <begin position="301"/>
        <end position="318"/>
    </location>
</feature>
<dbReference type="OMA" id="WHSPQAW"/>
<dbReference type="Pfam" id="PF00515">
    <property type="entry name" value="TPR_1"/>
    <property type="match status" value="2"/>
</dbReference>
<dbReference type="GO" id="GO:0061630">
    <property type="term" value="F:ubiquitin protein ligase activity"/>
    <property type="evidence" value="ECO:0007669"/>
    <property type="project" value="EnsemblFungi"/>
</dbReference>
<dbReference type="Pfam" id="PF12895">
    <property type="entry name" value="ANAPC3"/>
    <property type="match status" value="1"/>
</dbReference>
<dbReference type="PROSITE" id="PS50005">
    <property type="entry name" value="TPR"/>
    <property type="match status" value="4"/>
</dbReference>
<dbReference type="Proteomes" id="UP000005666">
    <property type="component" value="Chromosome 5"/>
</dbReference>
<name>G8BTE1_TETPH</name>
<dbReference type="GO" id="GO:0031145">
    <property type="term" value="P:anaphase-promoting complex-dependent catabolic process"/>
    <property type="evidence" value="ECO:0007669"/>
    <property type="project" value="EnsemblFungi"/>
</dbReference>
<dbReference type="GO" id="GO:0005680">
    <property type="term" value="C:anaphase-promoting complex"/>
    <property type="evidence" value="ECO:0007669"/>
    <property type="project" value="EnsemblFungi"/>
</dbReference>